<dbReference type="PANTHER" id="PTHR42837:SF2">
    <property type="entry name" value="MEMBRANE METALLOPROTEASE ARASP2, CHLOROPLASTIC-RELATED"/>
    <property type="match status" value="1"/>
</dbReference>
<protein>
    <recommendedName>
        <fullName evidence="2">PDZ domain-containing protein</fullName>
    </recommendedName>
</protein>
<evidence type="ECO:0000259" key="2">
    <source>
        <dbReference type="SMART" id="SM00228"/>
    </source>
</evidence>
<dbReference type="SMART" id="SM00228">
    <property type="entry name" value="PDZ"/>
    <property type="match status" value="2"/>
</dbReference>
<evidence type="ECO:0000256" key="1">
    <source>
        <dbReference type="ARBA" id="ARBA00001947"/>
    </source>
</evidence>
<dbReference type="EMBL" id="BAABIB010000086">
    <property type="protein sequence ID" value="GAA5169333.1"/>
    <property type="molecule type" value="Genomic_DNA"/>
</dbReference>
<dbReference type="Pfam" id="PF13180">
    <property type="entry name" value="PDZ_2"/>
    <property type="match status" value="1"/>
</dbReference>
<comment type="caution">
    <text evidence="3">The sequence shown here is derived from an EMBL/GenBank/DDBJ whole genome shotgun (WGS) entry which is preliminary data.</text>
</comment>
<proteinExistence type="predicted"/>
<organism evidence="3 4">
    <name type="scientific">Amycolatopsis dongchuanensis</name>
    <dbReference type="NCBI Taxonomy" id="1070866"/>
    <lineage>
        <taxon>Bacteria</taxon>
        <taxon>Bacillati</taxon>
        <taxon>Actinomycetota</taxon>
        <taxon>Actinomycetes</taxon>
        <taxon>Pseudonocardiales</taxon>
        <taxon>Pseudonocardiaceae</taxon>
        <taxon>Amycolatopsis</taxon>
    </lineage>
</organism>
<gene>
    <name evidence="3" type="ORF">GCM10023214_46320</name>
</gene>
<keyword evidence="4" id="KW-1185">Reference proteome</keyword>
<dbReference type="InterPro" id="IPR004387">
    <property type="entry name" value="Pept_M50_Zn"/>
</dbReference>
<sequence length="445" mass="44849">MATLTVAAAISTACTGSDSAGTAGRTSPPAPDLGTFLPANYRVVSSSSAALDGPSHSDDVILVSTGPGVTPDQPVDGGTTDVQVLSFDPVAKRWNVVFDAANKLVTSSLLAGADAAGPQPLLPQDKSMTHVIARPVQFTQGSPDLLIYGLDQSVNHPTGVLAVVAFDSGNPFIAYYEGQVGMSAPSVSGAPSAERVTITAPFSTAIDPACCPVRQFTQVIGVTGDTHTAPPALGVLEDDRPWLGAWYATLKPPSEPGPAIVAGLVSGSPASSALHVGDRLLGVADTNLPAGDTYQPAVVDELAAHHPGDRVTLHVERDGQQVDIPLTLAAHNSPAYRDDSLAPKPGVLGIGSVDAPSGMPPGALVSSVSAGTPAAQAGLAPGDDIIAAGPVTVRSTNDLIVALAGYGNIGIALTVRHPNGTTTPVTVTPQIRSPEDASSVNIAGL</sequence>
<evidence type="ECO:0000313" key="3">
    <source>
        <dbReference type="EMBL" id="GAA5169333.1"/>
    </source>
</evidence>
<name>A0ABP9QY04_9PSEU</name>
<dbReference type="SUPFAM" id="SSF50156">
    <property type="entry name" value="PDZ domain-like"/>
    <property type="match status" value="2"/>
</dbReference>
<dbReference type="Proteomes" id="UP001500192">
    <property type="component" value="Unassembled WGS sequence"/>
</dbReference>
<accession>A0ABP9QY04</accession>
<feature type="domain" description="PDZ" evidence="2">
    <location>
        <begin position="346"/>
        <end position="419"/>
    </location>
</feature>
<dbReference type="Gene3D" id="2.30.42.10">
    <property type="match status" value="2"/>
</dbReference>
<dbReference type="RefSeq" id="WP_346054888.1">
    <property type="nucleotide sequence ID" value="NZ_BAABIB010000086.1"/>
</dbReference>
<comment type="cofactor">
    <cofactor evidence="1">
        <name>Zn(2+)</name>
        <dbReference type="ChEBI" id="CHEBI:29105"/>
    </cofactor>
</comment>
<dbReference type="PANTHER" id="PTHR42837">
    <property type="entry name" value="REGULATOR OF SIGMA-E PROTEASE RSEP"/>
    <property type="match status" value="1"/>
</dbReference>
<dbReference type="InterPro" id="IPR001478">
    <property type="entry name" value="PDZ"/>
</dbReference>
<reference evidence="4" key="1">
    <citation type="journal article" date="2019" name="Int. J. Syst. Evol. Microbiol.">
        <title>The Global Catalogue of Microorganisms (GCM) 10K type strain sequencing project: providing services to taxonomists for standard genome sequencing and annotation.</title>
        <authorList>
            <consortium name="The Broad Institute Genomics Platform"/>
            <consortium name="The Broad Institute Genome Sequencing Center for Infectious Disease"/>
            <person name="Wu L."/>
            <person name="Ma J."/>
        </authorList>
    </citation>
    <scope>NUCLEOTIDE SEQUENCE [LARGE SCALE GENOMIC DNA]</scope>
    <source>
        <strain evidence="4">JCM 18054</strain>
    </source>
</reference>
<dbReference type="InterPro" id="IPR036034">
    <property type="entry name" value="PDZ_sf"/>
</dbReference>
<feature type="domain" description="PDZ" evidence="2">
    <location>
        <begin position="244"/>
        <end position="319"/>
    </location>
</feature>
<evidence type="ECO:0000313" key="4">
    <source>
        <dbReference type="Proteomes" id="UP001500192"/>
    </source>
</evidence>